<evidence type="ECO:0000313" key="2">
    <source>
        <dbReference type="EMBL" id="MBB5643478.1"/>
    </source>
</evidence>
<proteinExistence type="predicted"/>
<organism evidence="2 3">
    <name type="scientific">Cryobacterium roopkundense</name>
    <dbReference type="NCBI Taxonomy" id="1001240"/>
    <lineage>
        <taxon>Bacteria</taxon>
        <taxon>Bacillati</taxon>
        <taxon>Actinomycetota</taxon>
        <taxon>Actinomycetes</taxon>
        <taxon>Micrococcales</taxon>
        <taxon>Microbacteriaceae</taxon>
        <taxon>Cryobacterium</taxon>
    </lineage>
</organism>
<dbReference type="AlphaFoldDB" id="A0A7W9E5N4"/>
<sequence>MNPGPRNAGPLNAATGPADTVTVDRRAAAELSYMRPA</sequence>
<gene>
    <name evidence="2" type="ORF">BJ997_004026</name>
</gene>
<protein>
    <submittedName>
        <fullName evidence="2">Uncharacterized protein</fullName>
    </submittedName>
</protein>
<dbReference type="Proteomes" id="UP000561726">
    <property type="component" value="Unassembled WGS sequence"/>
</dbReference>
<comment type="caution">
    <text evidence="2">The sequence shown here is derived from an EMBL/GenBank/DDBJ whole genome shotgun (WGS) entry which is preliminary data.</text>
</comment>
<name>A0A7W9E5N4_9MICO</name>
<evidence type="ECO:0000256" key="1">
    <source>
        <dbReference type="SAM" id="MobiDB-lite"/>
    </source>
</evidence>
<evidence type="ECO:0000313" key="3">
    <source>
        <dbReference type="Proteomes" id="UP000561726"/>
    </source>
</evidence>
<dbReference type="EMBL" id="JACHBQ010000001">
    <property type="protein sequence ID" value="MBB5643478.1"/>
    <property type="molecule type" value="Genomic_DNA"/>
</dbReference>
<accession>A0A7W9E5N4</accession>
<reference evidence="2 3" key="1">
    <citation type="submission" date="2020-08" db="EMBL/GenBank/DDBJ databases">
        <title>Sequencing the genomes of 1000 actinobacteria strains.</title>
        <authorList>
            <person name="Klenk H.-P."/>
        </authorList>
    </citation>
    <scope>NUCLEOTIDE SEQUENCE [LARGE SCALE GENOMIC DNA]</scope>
    <source>
        <strain evidence="2 3">DSM 21065</strain>
    </source>
</reference>
<feature type="region of interest" description="Disordered" evidence="1">
    <location>
        <begin position="1"/>
        <end position="22"/>
    </location>
</feature>